<dbReference type="EMBL" id="GBRH01263825">
    <property type="protein sequence ID" value="JAD34070.1"/>
    <property type="molecule type" value="Transcribed_RNA"/>
</dbReference>
<proteinExistence type="predicted"/>
<accession>A0A0A8ZBG8</accession>
<reference evidence="1" key="2">
    <citation type="journal article" date="2015" name="Data Brief">
        <title>Shoot transcriptome of the giant reed, Arundo donax.</title>
        <authorList>
            <person name="Barrero R.A."/>
            <person name="Guerrero F.D."/>
            <person name="Moolhuijzen P."/>
            <person name="Goolsby J.A."/>
            <person name="Tidwell J."/>
            <person name="Bellgard S.E."/>
            <person name="Bellgard M.I."/>
        </authorList>
    </citation>
    <scope>NUCLEOTIDE SEQUENCE</scope>
    <source>
        <tissue evidence="1">Shoot tissue taken approximately 20 cm above the soil surface</tissue>
    </source>
</reference>
<organism evidence="1">
    <name type="scientific">Arundo donax</name>
    <name type="common">Giant reed</name>
    <name type="synonym">Donax arundinaceus</name>
    <dbReference type="NCBI Taxonomy" id="35708"/>
    <lineage>
        <taxon>Eukaryota</taxon>
        <taxon>Viridiplantae</taxon>
        <taxon>Streptophyta</taxon>
        <taxon>Embryophyta</taxon>
        <taxon>Tracheophyta</taxon>
        <taxon>Spermatophyta</taxon>
        <taxon>Magnoliopsida</taxon>
        <taxon>Liliopsida</taxon>
        <taxon>Poales</taxon>
        <taxon>Poaceae</taxon>
        <taxon>PACMAD clade</taxon>
        <taxon>Arundinoideae</taxon>
        <taxon>Arundineae</taxon>
        <taxon>Arundo</taxon>
    </lineage>
</organism>
<sequence length="59" mass="6856">MADSRFVCGRSTIRGYILTETVRFIRNRKQKHSFIEHGSQIHNHPLQTIKLTYTLGIGK</sequence>
<dbReference type="AlphaFoldDB" id="A0A0A8ZBG8"/>
<name>A0A0A8ZBG8_ARUDO</name>
<protein>
    <submittedName>
        <fullName evidence="1">Irl1</fullName>
    </submittedName>
</protein>
<reference evidence="1" key="1">
    <citation type="submission" date="2014-09" db="EMBL/GenBank/DDBJ databases">
        <authorList>
            <person name="Magalhaes I.L.F."/>
            <person name="Oliveira U."/>
            <person name="Santos F.R."/>
            <person name="Vidigal T.H.D.A."/>
            <person name="Brescovit A.D."/>
            <person name="Santos A.J."/>
        </authorList>
    </citation>
    <scope>NUCLEOTIDE SEQUENCE</scope>
    <source>
        <tissue evidence="1">Shoot tissue taken approximately 20 cm above the soil surface</tissue>
    </source>
</reference>
<evidence type="ECO:0000313" key="1">
    <source>
        <dbReference type="EMBL" id="JAD34070.1"/>
    </source>
</evidence>